<dbReference type="Proteomes" id="UP000308037">
    <property type="component" value="Unassembled WGS sequence"/>
</dbReference>
<gene>
    <name evidence="2" type="ORF">DM868_00150</name>
</gene>
<keyword evidence="3" id="KW-1185">Reference proteome</keyword>
<dbReference type="AlphaFoldDB" id="A0A4U5JGK9"/>
<evidence type="ECO:0000313" key="3">
    <source>
        <dbReference type="Proteomes" id="UP000308037"/>
    </source>
</evidence>
<sequence length="137" mass="14342">MSDRDDGYQFYPEDFENGNDPTQRELDPAPLIIVACLGVGLVLFLADPLVDPITVSGTAVELGVLAAVVFAVGLFVGSGIYIRKGKRRLGLVHAAGSLGWLLLVVGTAFSNRTALVAGGGVLLLGALSLVVMTWRST</sequence>
<keyword evidence="1" id="KW-1133">Transmembrane helix</keyword>
<feature type="transmembrane region" description="Helical" evidence="1">
    <location>
        <begin position="31"/>
        <end position="50"/>
    </location>
</feature>
<proteinExistence type="predicted"/>
<feature type="transmembrane region" description="Helical" evidence="1">
    <location>
        <begin position="89"/>
        <end position="109"/>
    </location>
</feature>
<evidence type="ECO:0000256" key="1">
    <source>
        <dbReference type="SAM" id="Phobius"/>
    </source>
</evidence>
<organism evidence="2 3">
    <name type="scientific">Natronomonas salsuginis</name>
    <dbReference type="NCBI Taxonomy" id="2217661"/>
    <lineage>
        <taxon>Archaea</taxon>
        <taxon>Methanobacteriati</taxon>
        <taxon>Methanobacteriota</taxon>
        <taxon>Stenosarchaea group</taxon>
        <taxon>Halobacteria</taxon>
        <taxon>Halobacteriales</taxon>
        <taxon>Natronomonadaceae</taxon>
        <taxon>Natronomonas</taxon>
    </lineage>
</organism>
<evidence type="ECO:0000313" key="2">
    <source>
        <dbReference type="EMBL" id="TKR27546.1"/>
    </source>
</evidence>
<dbReference type="EMBL" id="QKNX01000001">
    <property type="protein sequence ID" value="TKR27546.1"/>
    <property type="molecule type" value="Genomic_DNA"/>
</dbReference>
<comment type="caution">
    <text evidence="2">The sequence shown here is derived from an EMBL/GenBank/DDBJ whole genome shotgun (WGS) entry which is preliminary data.</text>
</comment>
<feature type="transmembrane region" description="Helical" evidence="1">
    <location>
        <begin position="115"/>
        <end position="134"/>
    </location>
</feature>
<reference evidence="2 3" key="1">
    <citation type="submission" date="2019-04" db="EMBL/GenBank/DDBJ databases">
        <title>Natronomonas sp. F20-122 a newhaloarchaeon isolated from a saline saltern of Isla Bacuta, Huelva, Spain.</title>
        <authorList>
            <person name="Duran-Viseras A."/>
            <person name="Sanchez-Porro C."/>
            <person name="Ventosa A."/>
        </authorList>
    </citation>
    <scope>NUCLEOTIDE SEQUENCE [LARGE SCALE GENOMIC DNA]</scope>
    <source>
        <strain evidence="2 3">F20-122</strain>
    </source>
</reference>
<keyword evidence="1" id="KW-0812">Transmembrane</keyword>
<keyword evidence="1" id="KW-0472">Membrane</keyword>
<feature type="transmembrane region" description="Helical" evidence="1">
    <location>
        <begin position="62"/>
        <end position="82"/>
    </location>
</feature>
<name>A0A4U5JGK9_9EURY</name>
<protein>
    <submittedName>
        <fullName evidence="2">Uncharacterized protein</fullName>
    </submittedName>
</protein>
<dbReference type="RefSeq" id="WP_137274809.1">
    <property type="nucleotide sequence ID" value="NZ_QKNX01000001.1"/>
</dbReference>
<accession>A0A4U5JGK9</accession>